<name>A0A3L6D865_MAIZE</name>
<proteinExistence type="predicted"/>
<dbReference type="EMBL" id="NCVQ01000021">
    <property type="protein sequence ID" value="PWZ04749.1"/>
    <property type="molecule type" value="Genomic_DNA"/>
</dbReference>
<organism evidence="1 2">
    <name type="scientific">Zea mays</name>
    <name type="common">Maize</name>
    <dbReference type="NCBI Taxonomy" id="4577"/>
    <lineage>
        <taxon>Eukaryota</taxon>
        <taxon>Viridiplantae</taxon>
        <taxon>Streptophyta</taxon>
        <taxon>Embryophyta</taxon>
        <taxon>Tracheophyta</taxon>
        <taxon>Spermatophyta</taxon>
        <taxon>Magnoliopsida</taxon>
        <taxon>Liliopsida</taxon>
        <taxon>Poales</taxon>
        <taxon>Poaceae</taxon>
        <taxon>PACMAD clade</taxon>
        <taxon>Panicoideae</taxon>
        <taxon>Andropogonodae</taxon>
        <taxon>Andropogoneae</taxon>
        <taxon>Tripsacinae</taxon>
        <taxon>Zea</taxon>
    </lineage>
</organism>
<reference evidence="1 2" key="1">
    <citation type="journal article" date="2018" name="Nat. Genet.">
        <title>Extensive intraspecific gene order and gene structural variations between Mo17 and other maize genomes.</title>
        <authorList>
            <person name="Sun S."/>
            <person name="Zhou Y."/>
            <person name="Chen J."/>
            <person name="Shi J."/>
            <person name="Zhao H."/>
            <person name="Zhao H."/>
            <person name="Song W."/>
            <person name="Zhang M."/>
            <person name="Cui Y."/>
            <person name="Dong X."/>
            <person name="Liu H."/>
            <person name="Ma X."/>
            <person name="Jiao Y."/>
            <person name="Wang B."/>
            <person name="Wei X."/>
            <person name="Stein J.C."/>
            <person name="Glaubitz J.C."/>
            <person name="Lu F."/>
            <person name="Yu G."/>
            <person name="Liang C."/>
            <person name="Fengler K."/>
            <person name="Li B."/>
            <person name="Rafalski A."/>
            <person name="Schnable P.S."/>
            <person name="Ware D.H."/>
            <person name="Buckler E.S."/>
            <person name="Lai J."/>
        </authorList>
    </citation>
    <scope>NUCLEOTIDE SEQUENCE [LARGE SCALE GENOMIC DNA]</scope>
    <source>
        <strain evidence="2">cv. Missouri 17</strain>
        <tissue evidence="1">Seedling</tissue>
    </source>
</reference>
<protein>
    <submittedName>
        <fullName evidence="1">Uncharacterized protein</fullName>
    </submittedName>
</protein>
<accession>A0A3L6D865</accession>
<dbReference type="Proteomes" id="UP000251960">
    <property type="component" value="Unassembled WGS sequence"/>
</dbReference>
<comment type="caution">
    <text evidence="1">The sequence shown here is derived from an EMBL/GenBank/DDBJ whole genome shotgun (WGS) entry which is preliminary data.</text>
</comment>
<gene>
    <name evidence="1" type="ORF">Zm00014a_026392</name>
</gene>
<evidence type="ECO:0000313" key="2">
    <source>
        <dbReference type="Proteomes" id="UP000251960"/>
    </source>
</evidence>
<sequence>MVRSEHWQVV</sequence>
<evidence type="ECO:0000313" key="1">
    <source>
        <dbReference type="EMBL" id="PWZ04749.1"/>
    </source>
</evidence>